<reference evidence="1" key="1">
    <citation type="submission" date="2021-03" db="EMBL/GenBank/DDBJ databases">
        <authorList>
            <consortium name="DOE Joint Genome Institute"/>
            <person name="Ahrendt S."/>
            <person name="Looney B.P."/>
            <person name="Miyauchi S."/>
            <person name="Morin E."/>
            <person name="Drula E."/>
            <person name="Courty P.E."/>
            <person name="Chicoki N."/>
            <person name="Fauchery L."/>
            <person name="Kohler A."/>
            <person name="Kuo A."/>
            <person name="Labutti K."/>
            <person name="Pangilinan J."/>
            <person name="Lipzen A."/>
            <person name="Riley R."/>
            <person name="Andreopoulos W."/>
            <person name="He G."/>
            <person name="Johnson J."/>
            <person name="Barry K.W."/>
            <person name="Grigoriev I.V."/>
            <person name="Nagy L."/>
            <person name="Hibbett D."/>
            <person name="Henrissat B."/>
            <person name="Matheny P.B."/>
            <person name="Labbe J."/>
            <person name="Martin F."/>
        </authorList>
    </citation>
    <scope>NUCLEOTIDE SEQUENCE</scope>
    <source>
        <strain evidence="1">HHB10654</strain>
    </source>
</reference>
<evidence type="ECO:0000313" key="2">
    <source>
        <dbReference type="Proteomes" id="UP000814140"/>
    </source>
</evidence>
<dbReference type="EMBL" id="MU277210">
    <property type="protein sequence ID" value="KAI0061796.1"/>
    <property type="molecule type" value="Genomic_DNA"/>
</dbReference>
<accession>A0ACB8T0Z1</accession>
<proteinExistence type="predicted"/>
<reference evidence="1" key="2">
    <citation type="journal article" date="2022" name="New Phytol.">
        <title>Evolutionary transition to the ectomycorrhizal habit in the genomes of a hyperdiverse lineage of mushroom-forming fungi.</title>
        <authorList>
            <person name="Looney B."/>
            <person name="Miyauchi S."/>
            <person name="Morin E."/>
            <person name="Drula E."/>
            <person name="Courty P.E."/>
            <person name="Kohler A."/>
            <person name="Kuo A."/>
            <person name="LaButti K."/>
            <person name="Pangilinan J."/>
            <person name="Lipzen A."/>
            <person name="Riley R."/>
            <person name="Andreopoulos W."/>
            <person name="He G."/>
            <person name="Johnson J."/>
            <person name="Nolan M."/>
            <person name="Tritt A."/>
            <person name="Barry K.W."/>
            <person name="Grigoriev I.V."/>
            <person name="Nagy L.G."/>
            <person name="Hibbett D."/>
            <person name="Henrissat B."/>
            <person name="Matheny P.B."/>
            <person name="Labbe J."/>
            <person name="Martin F.M."/>
        </authorList>
    </citation>
    <scope>NUCLEOTIDE SEQUENCE</scope>
    <source>
        <strain evidence="1">HHB10654</strain>
    </source>
</reference>
<comment type="caution">
    <text evidence="1">The sequence shown here is derived from an EMBL/GenBank/DDBJ whole genome shotgun (WGS) entry which is preliminary data.</text>
</comment>
<evidence type="ECO:0000313" key="1">
    <source>
        <dbReference type="EMBL" id="KAI0061796.1"/>
    </source>
</evidence>
<name>A0ACB8T0Z1_9AGAM</name>
<dbReference type="Proteomes" id="UP000814140">
    <property type="component" value="Unassembled WGS sequence"/>
</dbReference>
<keyword evidence="2" id="KW-1185">Reference proteome</keyword>
<organism evidence="1 2">
    <name type="scientific">Artomyces pyxidatus</name>
    <dbReference type="NCBI Taxonomy" id="48021"/>
    <lineage>
        <taxon>Eukaryota</taxon>
        <taxon>Fungi</taxon>
        <taxon>Dikarya</taxon>
        <taxon>Basidiomycota</taxon>
        <taxon>Agaricomycotina</taxon>
        <taxon>Agaricomycetes</taxon>
        <taxon>Russulales</taxon>
        <taxon>Auriscalpiaceae</taxon>
        <taxon>Artomyces</taxon>
    </lineage>
</organism>
<protein>
    <submittedName>
        <fullName evidence="1">Uncharacterized protein</fullName>
    </submittedName>
</protein>
<sequence>MSPSTPPSISYHHISIIIIISSISTYVSRGQRAASCGGTILRHIVPYGQMLASGATKRYRGFVPLTQKLDVHCTGAVRTACCPPRAPRPLFLIRDTHPTRLHFPSTPRPLLIRFAMPSYVRRRVGLYYVCPDCVYVASLFICVSVEVMDCMS</sequence>
<gene>
    <name evidence="1" type="ORF">BV25DRAFT_1826066</name>
</gene>